<keyword evidence="2" id="KW-1185">Reference proteome</keyword>
<gene>
    <name evidence="1" type="ORF">VNO78_25916</name>
</gene>
<organism evidence="1 2">
    <name type="scientific">Psophocarpus tetragonolobus</name>
    <name type="common">Winged bean</name>
    <name type="synonym">Dolichos tetragonolobus</name>
    <dbReference type="NCBI Taxonomy" id="3891"/>
    <lineage>
        <taxon>Eukaryota</taxon>
        <taxon>Viridiplantae</taxon>
        <taxon>Streptophyta</taxon>
        <taxon>Embryophyta</taxon>
        <taxon>Tracheophyta</taxon>
        <taxon>Spermatophyta</taxon>
        <taxon>Magnoliopsida</taxon>
        <taxon>eudicotyledons</taxon>
        <taxon>Gunneridae</taxon>
        <taxon>Pentapetalae</taxon>
        <taxon>rosids</taxon>
        <taxon>fabids</taxon>
        <taxon>Fabales</taxon>
        <taxon>Fabaceae</taxon>
        <taxon>Papilionoideae</taxon>
        <taxon>50 kb inversion clade</taxon>
        <taxon>NPAAA clade</taxon>
        <taxon>indigoferoid/millettioid clade</taxon>
        <taxon>Phaseoleae</taxon>
        <taxon>Psophocarpus</taxon>
    </lineage>
</organism>
<dbReference type="PANTHER" id="PTHR12975:SF6">
    <property type="entry name" value="TRAFFICKING PROTEIN PARTICLE COMPLEX SUBUNIT 8"/>
    <property type="match status" value="1"/>
</dbReference>
<comment type="caution">
    <text evidence="1">The sequence shown here is derived from an EMBL/GenBank/DDBJ whole genome shotgun (WGS) entry which is preliminary data.</text>
</comment>
<dbReference type="EMBL" id="JAYMYS010000006">
    <property type="protein sequence ID" value="KAK7390606.1"/>
    <property type="molecule type" value="Genomic_DNA"/>
</dbReference>
<protein>
    <submittedName>
        <fullName evidence="1">Uncharacterized protein</fullName>
    </submittedName>
</protein>
<accession>A0AAN9S7T2</accession>
<dbReference type="Proteomes" id="UP001386955">
    <property type="component" value="Unassembled WGS sequence"/>
</dbReference>
<dbReference type="Pfam" id="PF12739">
    <property type="entry name" value="TRAPPC-Trs85"/>
    <property type="match status" value="1"/>
</dbReference>
<sequence>MEEEEEEQVSATRKGFKNQIKNLWWTKGKEDLADSLNGPTYNFNSIESQNRVLGDYAFMLQDYELALSNYRLISTDYKIDKAWKRYAGVQEMMGLLVGSIKKGSRVLHGKYF</sequence>
<reference evidence="1 2" key="1">
    <citation type="submission" date="2024-01" db="EMBL/GenBank/DDBJ databases">
        <title>The genomes of 5 underutilized Papilionoideae crops provide insights into root nodulation and disease resistanc.</title>
        <authorList>
            <person name="Jiang F."/>
        </authorList>
    </citation>
    <scope>NUCLEOTIDE SEQUENCE [LARGE SCALE GENOMIC DNA]</scope>
    <source>
        <strain evidence="1">DUOXIRENSHENG_FW03</strain>
        <tissue evidence="1">Leaves</tissue>
    </source>
</reference>
<evidence type="ECO:0000313" key="2">
    <source>
        <dbReference type="Proteomes" id="UP001386955"/>
    </source>
</evidence>
<dbReference type="InterPro" id="IPR024420">
    <property type="entry name" value="TRAPP_III_complex_Trs85"/>
</dbReference>
<dbReference type="PANTHER" id="PTHR12975">
    <property type="entry name" value="TRANSPORT PROTEIN TRAPP"/>
    <property type="match status" value="1"/>
</dbReference>
<proteinExistence type="predicted"/>
<dbReference type="GO" id="GO:1990072">
    <property type="term" value="C:TRAPPIII protein complex"/>
    <property type="evidence" value="ECO:0007669"/>
    <property type="project" value="TreeGrafter"/>
</dbReference>
<evidence type="ECO:0000313" key="1">
    <source>
        <dbReference type="EMBL" id="KAK7390606.1"/>
    </source>
</evidence>
<dbReference type="AlphaFoldDB" id="A0AAN9S7T2"/>
<name>A0AAN9S7T2_PSOTE</name>